<gene>
    <name evidence="1" type="ORF">CO173_01555</name>
</gene>
<organism evidence="1 2">
    <name type="scientific">Candidatus Uhrbacteria bacterium CG_4_9_14_3_um_filter_41_35</name>
    <dbReference type="NCBI Taxonomy" id="1975034"/>
    <lineage>
        <taxon>Bacteria</taxon>
        <taxon>Candidatus Uhriibacteriota</taxon>
    </lineage>
</organism>
<reference evidence="2" key="1">
    <citation type="submission" date="2017-09" db="EMBL/GenBank/DDBJ databases">
        <title>Depth-based differentiation of microbial function through sediment-hosted aquifers and enrichment of novel symbionts in the deep terrestrial subsurface.</title>
        <authorList>
            <person name="Probst A.J."/>
            <person name="Ladd B."/>
            <person name="Jarett J.K."/>
            <person name="Geller-Mcgrath D.E."/>
            <person name="Sieber C.M.K."/>
            <person name="Emerson J.B."/>
            <person name="Anantharaman K."/>
            <person name="Thomas B.C."/>
            <person name="Malmstrom R."/>
            <person name="Stieglmeier M."/>
            <person name="Klingl A."/>
            <person name="Woyke T."/>
            <person name="Ryan C.M."/>
            <person name="Banfield J.F."/>
        </authorList>
    </citation>
    <scope>NUCLEOTIDE SEQUENCE [LARGE SCALE GENOMIC DNA]</scope>
</reference>
<evidence type="ECO:0000313" key="2">
    <source>
        <dbReference type="Proteomes" id="UP000231263"/>
    </source>
</evidence>
<evidence type="ECO:0000313" key="1">
    <source>
        <dbReference type="EMBL" id="PJA46759.1"/>
    </source>
</evidence>
<dbReference type="EMBL" id="PFWT01000008">
    <property type="protein sequence ID" value="PJA46759.1"/>
    <property type="molecule type" value="Genomic_DNA"/>
</dbReference>
<dbReference type="AlphaFoldDB" id="A0A2M7XFX2"/>
<protein>
    <submittedName>
        <fullName evidence="1">Uncharacterized protein</fullName>
    </submittedName>
</protein>
<name>A0A2M7XFX2_9BACT</name>
<dbReference type="Proteomes" id="UP000231263">
    <property type="component" value="Unassembled WGS sequence"/>
</dbReference>
<sequence length="182" mass="19480">MENSQKIVIPLLSLLVVLVSVTLGVVLTGKSNQIDSQIIGESIPTTYFGPAKFNCESSDGTFANGQCTCPLYDEGSELTQDQAYDESTGFCQSPIGGPRGYYLELQNAESRANYLNKTIVPFNCEQSGGSFMDSVCYCPSELGEDLGYDEQTGYCTSSFGIPGGELGKTARALQEAKVSSVE</sequence>
<comment type="caution">
    <text evidence="1">The sequence shown here is derived from an EMBL/GenBank/DDBJ whole genome shotgun (WGS) entry which is preliminary data.</text>
</comment>
<proteinExistence type="predicted"/>
<accession>A0A2M7XFX2</accession>